<comment type="subcellular location">
    <subcellularLocation>
        <location evidence="2">Cell inner membrane</location>
    </subcellularLocation>
</comment>
<dbReference type="GO" id="GO:0071732">
    <property type="term" value="P:cellular response to nitric oxide"/>
    <property type="evidence" value="ECO:0007669"/>
    <property type="project" value="UniProtKB-ARBA"/>
</dbReference>
<dbReference type="Proteomes" id="UP000198706">
    <property type="component" value="Unassembled WGS sequence"/>
</dbReference>
<dbReference type="PROSITE" id="PS50887">
    <property type="entry name" value="GGDEF"/>
    <property type="match status" value="1"/>
</dbReference>
<feature type="signal peptide" evidence="6">
    <location>
        <begin position="1"/>
        <end position="21"/>
    </location>
</feature>
<feature type="domain" description="EAL" evidence="9">
    <location>
        <begin position="979"/>
        <end position="1233"/>
    </location>
</feature>
<dbReference type="Gene3D" id="3.20.20.450">
    <property type="entry name" value="EAL domain"/>
    <property type="match status" value="1"/>
</dbReference>
<dbReference type="InterPro" id="IPR035965">
    <property type="entry name" value="PAS-like_dom_sf"/>
</dbReference>
<dbReference type="PANTHER" id="PTHR44757">
    <property type="entry name" value="DIGUANYLATE CYCLASE DGCP"/>
    <property type="match status" value="1"/>
</dbReference>
<protein>
    <recommendedName>
        <fullName evidence="3">cyclic-guanylate-specific phosphodiesterase</fullName>
        <ecNumber evidence="3">3.1.4.52</ecNumber>
    </recommendedName>
</protein>
<dbReference type="Gene3D" id="3.30.70.270">
    <property type="match status" value="1"/>
</dbReference>
<accession>A0A1G9I736</accession>
<dbReference type="SMART" id="SM00086">
    <property type="entry name" value="PAC"/>
    <property type="match status" value="4"/>
</dbReference>
<comment type="cofactor">
    <cofactor evidence="1">
        <name>Mg(2+)</name>
        <dbReference type="ChEBI" id="CHEBI:18420"/>
    </cofactor>
</comment>
<dbReference type="Pfam" id="PF00497">
    <property type="entry name" value="SBP_bac_3"/>
    <property type="match status" value="1"/>
</dbReference>
<dbReference type="SUPFAM" id="SSF55785">
    <property type="entry name" value="PYP-like sensor domain (PAS domain)"/>
    <property type="match status" value="4"/>
</dbReference>
<dbReference type="EMBL" id="FNFD01000016">
    <property type="protein sequence ID" value="SDL20912.1"/>
    <property type="molecule type" value="Genomic_DNA"/>
</dbReference>
<dbReference type="Gene3D" id="3.40.190.10">
    <property type="entry name" value="Periplasmic binding protein-like II"/>
    <property type="match status" value="2"/>
</dbReference>
<dbReference type="InterPro" id="IPR013655">
    <property type="entry name" value="PAS_fold_3"/>
</dbReference>
<dbReference type="RefSeq" id="WP_084335991.1">
    <property type="nucleotide sequence ID" value="NZ_FNFD01000016.1"/>
</dbReference>
<dbReference type="Gene3D" id="3.30.450.20">
    <property type="entry name" value="PAS domain"/>
    <property type="match status" value="4"/>
</dbReference>
<dbReference type="InterPro" id="IPR043128">
    <property type="entry name" value="Rev_trsase/Diguanyl_cyclase"/>
</dbReference>
<dbReference type="SMART" id="SM00062">
    <property type="entry name" value="PBPb"/>
    <property type="match status" value="1"/>
</dbReference>
<dbReference type="PROSITE" id="PS50113">
    <property type="entry name" value="PAC"/>
    <property type="match status" value="3"/>
</dbReference>
<dbReference type="SMART" id="SM00091">
    <property type="entry name" value="PAS"/>
    <property type="match status" value="4"/>
</dbReference>
<dbReference type="CDD" id="cd01007">
    <property type="entry name" value="PBP2_BvgS_HisK_like"/>
    <property type="match status" value="1"/>
</dbReference>
<organism evidence="11 12">
    <name type="scientific">Pseudomonas indica</name>
    <dbReference type="NCBI Taxonomy" id="137658"/>
    <lineage>
        <taxon>Bacteria</taxon>
        <taxon>Pseudomonadati</taxon>
        <taxon>Pseudomonadota</taxon>
        <taxon>Gammaproteobacteria</taxon>
        <taxon>Pseudomonadales</taxon>
        <taxon>Pseudomonadaceae</taxon>
        <taxon>Pseudomonas</taxon>
    </lineage>
</organism>
<dbReference type="PROSITE" id="PS50112">
    <property type="entry name" value="PAS"/>
    <property type="match status" value="4"/>
</dbReference>
<evidence type="ECO:0000259" key="8">
    <source>
        <dbReference type="PROSITE" id="PS50113"/>
    </source>
</evidence>
<dbReference type="CDD" id="cd01949">
    <property type="entry name" value="GGDEF"/>
    <property type="match status" value="1"/>
</dbReference>
<evidence type="ECO:0000256" key="2">
    <source>
        <dbReference type="ARBA" id="ARBA00004533"/>
    </source>
</evidence>
<dbReference type="PROSITE" id="PS50883">
    <property type="entry name" value="EAL"/>
    <property type="match status" value="1"/>
</dbReference>
<dbReference type="InterPro" id="IPR000700">
    <property type="entry name" value="PAS-assoc_C"/>
</dbReference>
<dbReference type="CDD" id="cd01948">
    <property type="entry name" value="EAL"/>
    <property type="match status" value="1"/>
</dbReference>
<feature type="domain" description="GGDEF" evidence="10">
    <location>
        <begin position="837"/>
        <end position="970"/>
    </location>
</feature>
<feature type="domain" description="PAS" evidence="7">
    <location>
        <begin position="309"/>
        <end position="381"/>
    </location>
</feature>
<feature type="domain" description="PAS" evidence="7">
    <location>
        <begin position="435"/>
        <end position="482"/>
    </location>
</feature>
<dbReference type="Pfam" id="PF08447">
    <property type="entry name" value="PAS_3"/>
    <property type="match status" value="1"/>
</dbReference>
<feature type="domain" description="PAS" evidence="7">
    <location>
        <begin position="680"/>
        <end position="726"/>
    </location>
</feature>
<keyword evidence="6" id="KW-0732">Signal</keyword>
<evidence type="ECO:0000259" key="10">
    <source>
        <dbReference type="PROSITE" id="PS50887"/>
    </source>
</evidence>
<name>A0A1G9I736_9PSED</name>
<dbReference type="GO" id="GO:0071111">
    <property type="term" value="F:cyclic-guanylate-specific phosphodiesterase activity"/>
    <property type="evidence" value="ECO:0007669"/>
    <property type="project" value="UniProtKB-EC"/>
</dbReference>
<evidence type="ECO:0000256" key="4">
    <source>
        <dbReference type="ARBA" id="ARBA00022636"/>
    </source>
</evidence>
<dbReference type="CDD" id="cd00130">
    <property type="entry name" value="PAS"/>
    <property type="match status" value="4"/>
</dbReference>
<evidence type="ECO:0000256" key="6">
    <source>
        <dbReference type="SAM" id="SignalP"/>
    </source>
</evidence>
<dbReference type="AlphaFoldDB" id="A0A1G9I736"/>
<dbReference type="GO" id="GO:0006355">
    <property type="term" value="P:regulation of DNA-templated transcription"/>
    <property type="evidence" value="ECO:0007669"/>
    <property type="project" value="InterPro"/>
</dbReference>
<proteinExistence type="predicted"/>
<dbReference type="Pfam" id="PF00563">
    <property type="entry name" value="EAL"/>
    <property type="match status" value="1"/>
</dbReference>
<reference evidence="11 12" key="1">
    <citation type="submission" date="2016-10" db="EMBL/GenBank/DDBJ databases">
        <authorList>
            <person name="de Groot N.N."/>
        </authorList>
    </citation>
    <scope>NUCLEOTIDE SEQUENCE [LARGE SCALE GENOMIC DNA]</scope>
    <source>
        <strain evidence="11 12">JCM 21544</strain>
    </source>
</reference>
<feature type="domain" description="PAS" evidence="7">
    <location>
        <begin position="559"/>
        <end position="628"/>
    </location>
</feature>
<dbReference type="InterPro" id="IPR052155">
    <property type="entry name" value="Biofilm_reg_signaling"/>
</dbReference>
<dbReference type="InterPro" id="IPR029787">
    <property type="entry name" value="Nucleotide_cyclase"/>
</dbReference>
<evidence type="ECO:0000313" key="11">
    <source>
        <dbReference type="EMBL" id="SDL20912.1"/>
    </source>
</evidence>
<dbReference type="PANTHER" id="PTHR44757:SF2">
    <property type="entry name" value="BIOFILM ARCHITECTURE MAINTENANCE PROTEIN MBAA"/>
    <property type="match status" value="1"/>
</dbReference>
<dbReference type="SUPFAM" id="SSF55073">
    <property type="entry name" value="Nucleotide cyclase"/>
    <property type="match status" value="1"/>
</dbReference>
<dbReference type="InterPro" id="IPR000014">
    <property type="entry name" value="PAS"/>
</dbReference>
<keyword evidence="12" id="KW-1185">Reference proteome</keyword>
<dbReference type="GO" id="GO:0005886">
    <property type="term" value="C:plasma membrane"/>
    <property type="evidence" value="ECO:0007669"/>
    <property type="project" value="UniProtKB-SubCell"/>
</dbReference>
<keyword evidence="4" id="KW-0973">c-di-GMP</keyword>
<dbReference type="SUPFAM" id="SSF141868">
    <property type="entry name" value="EAL domain-like"/>
    <property type="match status" value="1"/>
</dbReference>
<dbReference type="InterPro" id="IPR001610">
    <property type="entry name" value="PAC"/>
</dbReference>
<gene>
    <name evidence="11" type="ORF">SAMN05216186_11684</name>
</gene>
<feature type="domain" description="PAC" evidence="8">
    <location>
        <begin position="753"/>
        <end position="805"/>
    </location>
</feature>
<comment type="catalytic activity">
    <reaction evidence="5">
        <text>3',3'-c-di-GMP + H2O = 5'-phosphoguanylyl(3'-&gt;5')guanosine + H(+)</text>
        <dbReference type="Rhea" id="RHEA:24902"/>
        <dbReference type="ChEBI" id="CHEBI:15377"/>
        <dbReference type="ChEBI" id="CHEBI:15378"/>
        <dbReference type="ChEBI" id="CHEBI:58754"/>
        <dbReference type="ChEBI" id="CHEBI:58805"/>
        <dbReference type="EC" id="3.1.4.52"/>
    </reaction>
    <physiologicalReaction direction="left-to-right" evidence="5">
        <dbReference type="Rhea" id="RHEA:24903"/>
    </physiologicalReaction>
</comment>
<dbReference type="InterPro" id="IPR013767">
    <property type="entry name" value="PAS_fold"/>
</dbReference>
<evidence type="ECO:0000256" key="1">
    <source>
        <dbReference type="ARBA" id="ARBA00001946"/>
    </source>
</evidence>
<dbReference type="InterPro" id="IPR001638">
    <property type="entry name" value="Solute-binding_3/MltF_N"/>
</dbReference>
<dbReference type="SMART" id="SM00267">
    <property type="entry name" value="GGDEF"/>
    <property type="match status" value="1"/>
</dbReference>
<dbReference type="NCBIfam" id="TIGR00254">
    <property type="entry name" value="GGDEF"/>
    <property type="match status" value="1"/>
</dbReference>
<feature type="domain" description="PAC" evidence="8">
    <location>
        <begin position="384"/>
        <end position="434"/>
    </location>
</feature>
<evidence type="ECO:0000259" key="9">
    <source>
        <dbReference type="PROSITE" id="PS50883"/>
    </source>
</evidence>
<dbReference type="SUPFAM" id="SSF53850">
    <property type="entry name" value="Periplasmic binding protein-like II"/>
    <property type="match status" value="1"/>
</dbReference>
<sequence>MPRMPAILLSCLAFWAMAINALELSKEERDWLAAHPELRLGIDASWPPFEFRDEKGNYQGLAADYAKLIEQRLDIHLTPVESSSWSGVLEQARAGELDLLPGVMSTPERRAYLTFTRPYLDFPIVILAHRDGPQPRSMDDLYGLKIAVVANYAPHELLRHSHPDLSLVPLPSVSAALAALASHQADAMVSDLASSAWTIRELKLEGLQVSGETPYRYQLAMAVPKHHEILAGILDKLFAELDQSEISALEERWVGADLALPSRWHDILLYGLPTFFALLGVLAIVLNINRRLSREMAHRNALEQQLRSSERHYRGLVESLSAIAWEARLSDLTYTYVSPHAEKLLGYPPEAWMEPGFWLDHLHPDDAPMVLEHCRQEREAGRDHSLDYRMYHADGRLIWIHDIVTLIQHGDAPILRGLMIDITAAKQTEQALRLSEQKFAMIFHHCPDILVIARREDGRLLAVNRTFEQHIGISASEAIGKTATELDIWGIPDIGPRLLQSLQSEQLHNLEMPFRSRNGQLFTGLISAQPVQLEDVPALVVIVRDISQLKETQQRLQTSEEKFAKAFHSSPDGLLITRLSDGMILEANEGFSRITGYSLKEAAQRTTLELGVWASPEDRQRMVRQINERGLLRDFKAPIRTRSGDIRICELSAQAMPIGGEPCMLTIARDVTEQEKMQERLRQAAIVFESTAEGVMITDTQQRLTAVNRAFSEITGFSEEEALGQSPRILASGQHDMAFYTAMWQQLAAQGHWQGEIWNRRKSGELYPSWLTISAVQAPDGLITHFVGVFADISSLKHAQARLDYQAHHDPLTGLPNRLLFENRLHSAITDAQDEGRRGAVLFLDLDRFKHINDSLGHPVGDLLLKSIALRLKEQLRDIDTVARLGGDEFIILLPGLQQPSDAGHVADKLLACFEAPFHTADHDFFISASIGISLFPEHGEDVATLVKNADAAMYRSKAKGRNRAEFYTRDLTFEATERVALEHELRRALERQELSLCYQPKFSLTERRLAGAEALIRWNHPIYGEIPPDRFIPLAEENGLILPLGDWVLQEACRQMRAWQDHHAPFGPLSVNLAGAQLRQPQLLARIEQLFEESGLEPARLQLEITENFIMSQTEEALAILHQLKRLGVQLAIDDFGTGYSSLSYLKRLPLDTLKIDRSFVRGLPDDPHDVAIARAIIALGRSMQLTVIAEGVETKAQEQFLALQGCEQIQGYVFSRPLPADAFANRFLEPRQTVGAAETTSL</sequence>
<dbReference type="FunFam" id="3.30.70.270:FF:000001">
    <property type="entry name" value="Diguanylate cyclase domain protein"/>
    <property type="match status" value="1"/>
</dbReference>
<evidence type="ECO:0000259" key="7">
    <source>
        <dbReference type="PROSITE" id="PS50112"/>
    </source>
</evidence>
<dbReference type="Pfam" id="PF13426">
    <property type="entry name" value="PAS_9"/>
    <property type="match status" value="1"/>
</dbReference>
<feature type="domain" description="PAC" evidence="8">
    <location>
        <begin position="508"/>
        <end position="558"/>
    </location>
</feature>
<dbReference type="InterPro" id="IPR035919">
    <property type="entry name" value="EAL_sf"/>
</dbReference>
<feature type="chain" id="PRO_5011736013" description="cyclic-guanylate-specific phosphodiesterase" evidence="6">
    <location>
        <begin position="22"/>
        <end position="1244"/>
    </location>
</feature>
<evidence type="ECO:0000313" key="12">
    <source>
        <dbReference type="Proteomes" id="UP000198706"/>
    </source>
</evidence>
<dbReference type="Pfam" id="PF13188">
    <property type="entry name" value="PAS_8"/>
    <property type="match status" value="1"/>
</dbReference>
<dbReference type="SMART" id="SM00052">
    <property type="entry name" value="EAL"/>
    <property type="match status" value="1"/>
</dbReference>
<dbReference type="Pfam" id="PF00990">
    <property type="entry name" value="GGDEF"/>
    <property type="match status" value="1"/>
</dbReference>
<evidence type="ECO:0000256" key="3">
    <source>
        <dbReference type="ARBA" id="ARBA00012282"/>
    </source>
</evidence>
<dbReference type="InterPro" id="IPR000160">
    <property type="entry name" value="GGDEF_dom"/>
</dbReference>
<dbReference type="EC" id="3.1.4.52" evidence="3"/>
<dbReference type="InterPro" id="IPR001633">
    <property type="entry name" value="EAL_dom"/>
</dbReference>
<dbReference type="FunFam" id="3.20.20.450:FF:000001">
    <property type="entry name" value="Cyclic di-GMP phosphodiesterase yahA"/>
    <property type="match status" value="1"/>
</dbReference>
<dbReference type="Pfam" id="PF00989">
    <property type="entry name" value="PAS"/>
    <property type="match status" value="1"/>
</dbReference>
<dbReference type="STRING" id="137658.SAMN05216186_11684"/>
<evidence type="ECO:0000256" key="5">
    <source>
        <dbReference type="ARBA" id="ARBA00051114"/>
    </source>
</evidence>
<dbReference type="NCBIfam" id="TIGR00229">
    <property type="entry name" value="sensory_box"/>
    <property type="match status" value="4"/>
</dbReference>